<dbReference type="RefSeq" id="WP_077693670.1">
    <property type="nucleotide sequence ID" value="NZ_VWVT01000014.1"/>
</dbReference>
<dbReference type="PANTHER" id="PTHR39430">
    <property type="entry name" value="MEMBRANE-ASSOCIATED PROTEASE-RELATED"/>
    <property type="match status" value="1"/>
</dbReference>
<proteinExistence type="predicted"/>
<comment type="caution">
    <text evidence="3">The sequence shown here is derived from an EMBL/GenBank/DDBJ whole genome shotgun (WGS) entry which is preliminary data.</text>
</comment>
<dbReference type="InterPro" id="IPR003675">
    <property type="entry name" value="Rce1/LyrA-like_dom"/>
</dbReference>
<dbReference type="PANTHER" id="PTHR39430:SF1">
    <property type="entry name" value="PROTEASE"/>
    <property type="match status" value="1"/>
</dbReference>
<gene>
    <name evidence="3" type="ORF">NOSIN_19555</name>
</gene>
<dbReference type="OrthoDB" id="2966462at2"/>
<keyword evidence="4" id="KW-1185">Reference proteome</keyword>
<protein>
    <recommendedName>
        <fullName evidence="2">CAAX prenyl protease 2/Lysostaphin resistance protein A-like domain-containing protein</fullName>
    </recommendedName>
</protein>
<name>A0A1V3C9I9_9ACTN</name>
<evidence type="ECO:0000313" key="4">
    <source>
        <dbReference type="Proteomes" id="UP000189004"/>
    </source>
</evidence>
<feature type="transmembrane region" description="Helical" evidence="1">
    <location>
        <begin position="161"/>
        <end position="180"/>
    </location>
</feature>
<accession>A0A1V3C9I9</accession>
<feature type="transmembrane region" description="Helical" evidence="1">
    <location>
        <begin position="12"/>
        <end position="34"/>
    </location>
</feature>
<dbReference type="AlphaFoldDB" id="A0A1V3C9I9"/>
<evidence type="ECO:0000256" key="1">
    <source>
        <dbReference type="SAM" id="Phobius"/>
    </source>
</evidence>
<feature type="transmembrane region" description="Helical" evidence="1">
    <location>
        <begin position="81"/>
        <end position="100"/>
    </location>
</feature>
<reference evidence="4" key="1">
    <citation type="submission" date="2016-08" db="EMBL/GenBank/DDBJ databases">
        <authorList>
            <person name="Tokovenko B."/>
            <person name="Kalinowski J."/>
        </authorList>
    </citation>
    <scope>NUCLEOTIDE SEQUENCE [LARGE SCALE GENOMIC DNA]</scope>
    <source>
        <strain evidence="4">UTMC102</strain>
    </source>
</reference>
<keyword evidence="1" id="KW-0472">Membrane</keyword>
<keyword evidence="1" id="KW-0812">Transmembrane</keyword>
<evidence type="ECO:0000313" key="3">
    <source>
        <dbReference type="EMBL" id="OOC57318.1"/>
    </source>
</evidence>
<dbReference type="GO" id="GO:0080120">
    <property type="term" value="P:CAAX-box protein maturation"/>
    <property type="evidence" value="ECO:0007669"/>
    <property type="project" value="UniProtKB-ARBA"/>
</dbReference>
<feature type="transmembrane region" description="Helical" evidence="1">
    <location>
        <begin position="120"/>
        <end position="140"/>
    </location>
</feature>
<evidence type="ECO:0000259" key="2">
    <source>
        <dbReference type="Pfam" id="PF02517"/>
    </source>
</evidence>
<feature type="domain" description="CAAX prenyl protease 2/Lysostaphin resistance protein A-like" evidence="2">
    <location>
        <begin position="125"/>
        <end position="218"/>
    </location>
</feature>
<dbReference type="STRING" id="501010.NOSIN_19555"/>
<organism evidence="3 4">
    <name type="scientific">Nocardiopsis sinuspersici</name>
    <dbReference type="NCBI Taxonomy" id="501010"/>
    <lineage>
        <taxon>Bacteria</taxon>
        <taxon>Bacillati</taxon>
        <taxon>Actinomycetota</taxon>
        <taxon>Actinomycetes</taxon>
        <taxon>Streptosporangiales</taxon>
        <taxon>Nocardiopsidaceae</taxon>
        <taxon>Nocardiopsis</taxon>
    </lineage>
</organism>
<dbReference type="EMBL" id="MCOK01000001">
    <property type="protein sequence ID" value="OOC57318.1"/>
    <property type="molecule type" value="Genomic_DNA"/>
</dbReference>
<sequence length="229" mass="23411">MNETAPVRTSALFLAGTVLCFVVPPLAVGVLAPAPPPPGALLALALAELVSAAALVFWWLRRRGLPFSALGLTSRSWGRDALLGAATVPPRLLLEFAVLIPAAGGADNPGVQEVLTNASAGAVALVATAVLGVVGGGLAEELYFRGFLLGALPRLFVHRRAALYGAALVSVLLFAGLHLPSSGPDVVAIVLAGLVYTALFLATRRLTATVVAHSLWNISALVAVLALYG</sequence>
<dbReference type="Pfam" id="PF02517">
    <property type="entry name" value="Rce1-like"/>
    <property type="match status" value="1"/>
</dbReference>
<keyword evidence="1" id="KW-1133">Transmembrane helix</keyword>
<feature type="transmembrane region" description="Helical" evidence="1">
    <location>
        <begin position="40"/>
        <end position="60"/>
    </location>
</feature>
<feature type="transmembrane region" description="Helical" evidence="1">
    <location>
        <begin position="210"/>
        <end position="228"/>
    </location>
</feature>
<feature type="transmembrane region" description="Helical" evidence="1">
    <location>
        <begin position="186"/>
        <end position="203"/>
    </location>
</feature>
<dbReference type="GO" id="GO:0004175">
    <property type="term" value="F:endopeptidase activity"/>
    <property type="evidence" value="ECO:0007669"/>
    <property type="project" value="UniProtKB-ARBA"/>
</dbReference>
<dbReference type="Proteomes" id="UP000189004">
    <property type="component" value="Unassembled WGS sequence"/>
</dbReference>